<dbReference type="InterPro" id="IPR029024">
    <property type="entry name" value="TerB-like"/>
</dbReference>
<evidence type="ECO:0000313" key="1">
    <source>
        <dbReference type="EMBL" id="MBB6693327.1"/>
    </source>
</evidence>
<dbReference type="RefSeq" id="WP_185137306.1">
    <property type="nucleotide sequence ID" value="NZ_BORM01000026.1"/>
</dbReference>
<reference evidence="1 2" key="1">
    <citation type="submission" date="2020-08" db="EMBL/GenBank/DDBJ databases">
        <title>Cohnella phylogeny.</title>
        <authorList>
            <person name="Dunlap C."/>
        </authorList>
    </citation>
    <scope>NUCLEOTIDE SEQUENCE [LARGE SCALE GENOMIC DNA]</scope>
    <source>
        <strain evidence="1 2">DSM 25239</strain>
    </source>
</reference>
<dbReference type="EMBL" id="JACJVR010000070">
    <property type="protein sequence ID" value="MBB6693327.1"/>
    <property type="molecule type" value="Genomic_DNA"/>
</dbReference>
<proteinExistence type="predicted"/>
<dbReference type="CDD" id="cd07177">
    <property type="entry name" value="terB_like"/>
    <property type="match status" value="1"/>
</dbReference>
<name>A0A841TXN0_9BACL</name>
<dbReference type="Gene3D" id="1.10.3680.10">
    <property type="entry name" value="TerB-like"/>
    <property type="match status" value="1"/>
</dbReference>
<gene>
    <name evidence="1" type="ORF">H7B90_18130</name>
</gene>
<accession>A0A841TXN0</accession>
<protein>
    <submittedName>
        <fullName evidence="1">TerB family tellurite resistance protein</fullName>
    </submittedName>
</protein>
<dbReference type="SUPFAM" id="SSF158682">
    <property type="entry name" value="TerB-like"/>
    <property type="match status" value="1"/>
</dbReference>
<sequence length="140" mass="16270">MYLQFLENLEHKEAFLELAHRVVESDGFVNRNEWNYLRSWKLELGMENWEPDPAKEGLPLAELIGCVKEEQVRNLFLAELLLVIYADGNCSPEESRFVEELQSLFGYSDSACDAFRDWVKRMGQLRIEGMKLILGASPRK</sequence>
<evidence type="ECO:0000313" key="2">
    <source>
        <dbReference type="Proteomes" id="UP000553776"/>
    </source>
</evidence>
<dbReference type="Proteomes" id="UP000553776">
    <property type="component" value="Unassembled WGS sequence"/>
</dbReference>
<dbReference type="AlphaFoldDB" id="A0A841TXN0"/>
<comment type="caution">
    <text evidence="1">The sequence shown here is derived from an EMBL/GenBank/DDBJ whole genome shotgun (WGS) entry which is preliminary data.</text>
</comment>
<organism evidence="1 2">
    <name type="scientific">Cohnella xylanilytica</name>
    <dbReference type="NCBI Taxonomy" id="557555"/>
    <lineage>
        <taxon>Bacteria</taxon>
        <taxon>Bacillati</taxon>
        <taxon>Bacillota</taxon>
        <taxon>Bacilli</taxon>
        <taxon>Bacillales</taxon>
        <taxon>Paenibacillaceae</taxon>
        <taxon>Cohnella</taxon>
    </lineage>
</organism>
<keyword evidence="2" id="KW-1185">Reference proteome</keyword>